<dbReference type="EMBL" id="JBHUMV010000006">
    <property type="protein sequence ID" value="MFD2755210.1"/>
    <property type="molecule type" value="Genomic_DNA"/>
</dbReference>
<feature type="domain" description="Rhodanese" evidence="1">
    <location>
        <begin position="20"/>
        <end position="116"/>
    </location>
</feature>
<proteinExistence type="predicted"/>
<reference evidence="3" key="1">
    <citation type="journal article" date="2019" name="Int. J. Syst. Evol. Microbiol.">
        <title>The Global Catalogue of Microorganisms (GCM) 10K type strain sequencing project: providing services to taxonomists for standard genome sequencing and annotation.</title>
        <authorList>
            <consortium name="The Broad Institute Genomics Platform"/>
            <consortium name="The Broad Institute Genome Sequencing Center for Infectious Disease"/>
            <person name="Wu L."/>
            <person name="Ma J."/>
        </authorList>
    </citation>
    <scope>NUCLEOTIDE SEQUENCE [LARGE SCALE GENOMIC DNA]</scope>
    <source>
        <strain evidence="3">TISTR 1906</strain>
    </source>
</reference>
<dbReference type="Proteomes" id="UP001597463">
    <property type="component" value="Unassembled WGS sequence"/>
</dbReference>
<dbReference type="RefSeq" id="WP_066478274.1">
    <property type="nucleotide sequence ID" value="NZ_BCNT01000008.1"/>
</dbReference>
<dbReference type="InterPro" id="IPR001763">
    <property type="entry name" value="Rhodanese-like_dom"/>
</dbReference>
<dbReference type="Pfam" id="PF00581">
    <property type="entry name" value="Rhodanese"/>
    <property type="match status" value="1"/>
</dbReference>
<dbReference type="SMART" id="SM00450">
    <property type="entry name" value="RHOD"/>
    <property type="match status" value="1"/>
</dbReference>
<organism evidence="2 3">
    <name type="scientific">Comamonas terrae</name>
    <dbReference type="NCBI Taxonomy" id="673548"/>
    <lineage>
        <taxon>Bacteria</taxon>
        <taxon>Pseudomonadati</taxon>
        <taxon>Pseudomonadota</taxon>
        <taxon>Betaproteobacteria</taxon>
        <taxon>Burkholderiales</taxon>
        <taxon>Comamonadaceae</taxon>
        <taxon>Comamonas</taxon>
    </lineage>
</organism>
<evidence type="ECO:0000259" key="1">
    <source>
        <dbReference type="PROSITE" id="PS50206"/>
    </source>
</evidence>
<accession>A0ABW5UPN9</accession>
<sequence length="118" mass="13075">MLPQVSPSQFDDWLAAHGTGPSRPVLLDVREPWEVAQAHVRGDGQADRFELRCIPMGEIPSRLQELDPDQPIACLCHHGARSMNVAVYLLNNGFENVANITGGIDAWSRERDAGVPRY</sequence>
<keyword evidence="3" id="KW-1185">Reference proteome</keyword>
<dbReference type="PROSITE" id="PS50206">
    <property type="entry name" value="RHODANESE_3"/>
    <property type="match status" value="1"/>
</dbReference>
<dbReference type="SUPFAM" id="SSF52821">
    <property type="entry name" value="Rhodanese/Cell cycle control phosphatase"/>
    <property type="match status" value="1"/>
</dbReference>
<dbReference type="PANTHER" id="PTHR43031:SF17">
    <property type="entry name" value="SULFURTRANSFERASE YTWF-RELATED"/>
    <property type="match status" value="1"/>
</dbReference>
<dbReference type="InterPro" id="IPR036873">
    <property type="entry name" value="Rhodanese-like_dom_sf"/>
</dbReference>
<comment type="caution">
    <text evidence="2">The sequence shown here is derived from an EMBL/GenBank/DDBJ whole genome shotgun (WGS) entry which is preliminary data.</text>
</comment>
<evidence type="ECO:0000313" key="3">
    <source>
        <dbReference type="Proteomes" id="UP001597463"/>
    </source>
</evidence>
<dbReference type="Gene3D" id="3.40.250.10">
    <property type="entry name" value="Rhodanese-like domain"/>
    <property type="match status" value="1"/>
</dbReference>
<dbReference type="InterPro" id="IPR050229">
    <property type="entry name" value="GlpE_sulfurtransferase"/>
</dbReference>
<protein>
    <submittedName>
        <fullName evidence="2">Rhodanese-like domain-containing protein</fullName>
    </submittedName>
</protein>
<name>A0ABW5UPN9_9BURK</name>
<dbReference type="PANTHER" id="PTHR43031">
    <property type="entry name" value="FAD-DEPENDENT OXIDOREDUCTASE"/>
    <property type="match status" value="1"/>
</dbReference>
<evidence type="ECO:0000313" key="2">
    <source>
        <dbReference type="EMBL" id="MFD2755210.1"/>
    </source>
</evidence>
<gene>
    <name evidence="2" type="ORF">ACFSW6_14020</name>
</gene>